<dbReference type="Pfam" id="PF00486">
    <property type="entry name" value="Trans_reg_C"/>
    <property type="match status" value="1"/>
</dbReference>
<dbReference type="RefSeq" id="WP_203852793.1">
    <property type="nucleotide sequence ID" value="NZ_BAAAVW010000031.1"/>
</dbReference>
<keyword evidence="8" id="KW-1185">Reference proteome</keyword>
<gene>
    <name evidence="7" type="ORF">Dsi01nite_092140</name>
</gene>
<accession>A0A919PYU6</accession>
<dbReference type="GO" id="GO:0003677">
    <property type="term" value="F:DNA binding"/>
    <property type="evidence" value="ECO:0007669"/>
    <property type="project" value="UniProtKB-KW"/>
</dbReference>
<evidence type="ECO:0000256" key="3">
    <source>
        <dbReference type="ARBA" id="ARBA00023125"/>
    </source>
</evidence>
<evidence type="ECO:0000256" key="1">
    <source>
        <dbReference type="ARBA" id="ARBA00005820"/>
    </source>
</evidence>
<keyword evidence="3" id="KW-0238">DNA-binding</keyword>
<dbReference type="Proteomes" id="UP000660611">
    <property type="component" value="Unassembled WGS sequence"/>
</dbReference>
<dbReference type="SUPFAM" id="SSF48452">
    <property type="entry name" value="TPR-like"/>
    <property type="match status" value="3"/>
</dbReference>
<evidence type="ECO:0000259" key="5">
    <source>
        <dbReference type="SMART" id="SM00862"/>
    </source>
</evidence>
<reference evidence="7" key="1">
    <citation type="submission" date="2021-01" db="EMBL/GenBank/DDBJ databases">
        <title>Whole genome shotgun sequence of Dactylosporangium siamense NBRC 106093.</title>
        <authorList>
            <person name="Komaki H."/>
            <person name="Tamura T."/>
        </authorList>
    </citation>
    <scope>NUCLEOTIDE SEQUENCE</scope>
    <source>
        <strain evidence="7">NBRC 106093</strain>
    </source>
</reference>
<keyword evidence="4" id="KW-0804">Transcription</keyword>
<dbReference type="EMBL" id="BONQ01000151">
    <property type="protein sequence ID" value="GIG51173.1"/>
    <property type="molecule type" value="Genomic_DNA"/>
</dbReference>
<proteinExistence type="inferred from homology"/>
<dbReference type="Pfam" id="PF03704">
    <property type="entry name" value="BTAD"/>
    <property type="match status" value="1"/>
</dbReference>
<organism evidence="7 8">
    <name type="scientific">Dactylosporangium siamense</name>
    <dbReference type="NCBI Taxonomy" id="685454"/>
    <lineage>
        <taxon>Bacteria</taxon>
        <taxon>Bacillati</taxon>
        <taxon>Actinomycetota</taxon>
        <taxon>Actinomycetes</taxon>
        <taxon>Micromonosporales</taxon>
        <taxon>Micromonosporaceae</taxon>
        <taxon>Dactylosporangium</taxon>
    </lineage>
</organism>
<dbReference type="AlphaFoldDB" id="A0A919PYU6"/>
<evidence type="ECO:0000256" key="4">
    <source>
        <dbReference type="ARBA" id="ARBA00023163"/>
    </source>
</evidence>
<dbReference type="Gene3D" id="1.10.10.10">
    <property type="entry name" value="Winged helix-like DNA-binding domain superfamily/Winged helix DNA-binding domain"/>
    <property type="match status" value="1"/>
</dbReference>
<evidence type="ECO:0000313" key="7">
    <source>
        <dbReference type="EMBL" id="GIG51173.1"/>
    </source>
</evidence>
<comment type="similarity">
    <text evidence="1">Belongs to the AfsR/DnrI/RedD regulatory family.</text>
</comment>
<dbReference type="InterPro" id="IPR005158">
    <property type="entry name" value="BTAD"/>
</dbReference>
<dbReference type="CDD" id="cd15831">
    <property type="entry name" value="BTAD"/>
    <property type="match status" value="1"/>
</dbReference>
<dbReference type="PRINTS" id="PR00364">
    <property type="entry name" value="DISEASERSIST"/>
</dbReference>
<dbReference type="SMART" id="SM01043">
    <property type="entry name" value="BTAD"/>
    <property type="match status" value="1"/>
</dbReference>
<dbReference type="InterPro" id="IPR019734">
    <property type="entry name" value="TPR_rpt"/>
</dbReference>
<dbReference type="InterPro" id="IPR016032">
    <property type="entry name" value="Sig_transdc_resp-reg_C-effctor"/>
</dbReference>
<dbReference type="Pfam" id="PF13424">
    <property type="entry name" value="TPR_12"/>
    <property type="match status" value="1"/>
</dbReference>
<comment type="caution">
    <text evidence="7">The sequence shown here is derived from an EMBL/GenBank/DDBJ whole genome shotgun (WGS) entry which is preliminary data.</text>
</comment>
<feature type="domain" description="Bacterial transcriptional activator" evidence="6">
    <location>
        <begin position="98"/>
        <end position="227"/>
    </location>
</feature>
<dbReference type="InterPro" id="IPR027417">
    <property type="entry name" value="P-loop_NTPase"/>
</dbReference>
<dbReference type="InterPro" id="IPR036388">
    <property type="entry name" value="WH-like_DNA-bd_sf"/>
</dbReference>
<dbReference type="SUPFAM" id="SSF46894">
    <property type="entry name" value="C-terminal effector domain of the bipartite response regulators"/>
    <property type="match status" value="1"/>
</dbReference>
<evidence type="ECO:0000256" key="2">
    <source>
        <dbReference type="ARBA" id="ARBA00023015"/>
    </source>
</evidence>
<sequence length="918" mass="97939">MSHDHERLEIRLLGAVEVRTGGHPAAIGHPRQRAVLAALAVDAGASVRVDQIVDRVWGEEVPDQVRQSVYAYVARLRHVVPIVRRARGYVLDVDPDVVDLHRFRRLAATAPRAALDLWHGTPLADVEGAWAAATRTHWRQEQRDATVAWADDELRRGRAPAVIGPLAAVVAAHPLAEQPVERLMRALQAERRYAEALDVYAQLRERLAGALGASPGPSLQALHRSILLGETPAAQPEPRSAGNDGTAPSVPAQLPLDVRGFAGREATIAELDALADGTDVTSTAVVISALSGTAGVGKTALAVHWAHRAARRFPDGQLYVNLRGFGPPGAVAGADEAMRVLLDGLGVPAERVPAGIDAQAALYRSAIAGRRMLILVDNARDARQVRPLLPGAPGCLVLVTSRDSLTGLVAGEGAVPLPLDLLSRREARELLAGRLGADRVAREPEAVEEIVDRCARLPLALAIAAARVATDPRRALGDVARELADAEHRLDPFAGTDAMTDVRAVFSWSYHRLSPAAARMFRLLGLHPGDDVTAPVAASLTGTPARRAAAVLAELAEVHLLTEAQPGRYGFHDLLRAFAQEQAAGDPGAPAALRRLFDHYLHSAADAAPRLDPFRGRVPLPPVAPGTVPEEFTGQDDATAWFAAEYRALMAAVSLTAGSDDPGLALHPARLARALIDYQQRTGRWGDELAAHDAAARAARQRGDRLGEAYAAHGIARANGYLGRPDAARDAGLRAAELYRDAGLPVAEADAHSSIAAAMLTAHRLPEALEHARRLVELATAHGGPVDQAQGLNTYGYTLTLLGRFDEALVPLERALDLQSASSDGHGAAYTLDSIALVCLSLGRLDEAAGHYRRSLELFDQAGDRFGKVFPLRGLGDLFAARGDRDAARETYAQALRISREMDANPRTAELEERIGKL</sequence>
<dbReference type="Gene3D" id="3.40.50.300">
    <property type="entry name" value="P-loop containing nucleotide triphosphate hydrolases"/>
    <property type="match status" value="1"/>
</dbReference>
<dbReference type="PANTHER" id="PTHR35807:SF1">
    <property type="entry name" value="TRANSCRIPTIONAL REGULATOR REDD"/>
    <property type="match status" value="1"/>
</dbReference>
<evidence type="ECO:0000313" key="8">
    <source>
        <dbReference type="Proteomes" id="UP000660611"/>
    </source>
</evidence>
<dbReference type="Gene3D" id="1.25.40.10">
    <property type="entry name" value="Tetratricopeptide repeat domain"/>
    <property type="match status" value="2"/>
</dbReference>
<dbReference type="InterPro" id="IPR001867">
    <property type="entry name" value="OmpR/PhoB-type_DNA-bd"/>
</dbReference>
<keyword evidence="2" id="KW-0805">Transcription regulation</keyword>
<dbReference type="GO" id="GO:0000160">
    <property type="term" value="P:phosphorelay signal transduction system"/>
    <property type="evidence" value="ECO:0007669"/>
    <property type="project" value="InterPro"/>
</dbReference>
<dbReference type="GO" id="GO:0006355">
    <property type="term" value="P:regulation of DNA-templated transcription"/>
    <property type="evidence" value="ECO:0007669"/>
    <property type="project" value="InterPro"/>
</dbReference>
<feature type="domain" description="OmpR/PhoB-type" evidence="5">
    <location>
        <begin position="22"/>
        <end position="91"/>
    </location>
</feature>
<protein>
    <submittedName>
        <fullName evidence="7">SARP family transcriptional regulator</fullName>
    </submittedName>
</protein>
<name>A0A919PYU6_9ACTN</name>
<dbReference type="SUPFAM" id="SSF52540">
    <property type="entry name" value="P-loop containing nucleoside triphosphate hydrolases"/>
    <property type="match status" value="1"/>
</dbReference>
<dbReference type="GO" id="GO:0043531">
    <property type="term" value="F:ADP binding"/>
    <property type="evidence" value="ECO:0007669"/>
    <property type="project" value="InterPro"/>
</dbReference>
<dbReference type="InterPro" id="IPR011990">
    <property type="entry name" value="TPR-like_helical_dom_sf"/>
</dbReference>
<dbReference type="InterPro" id="IPR051677">
    <property type="entry name" value="AfsR-DnrI-RedD_regulator"/>
</dbReference>
<dbReference type="SMART" id="SM00862">
    <property type="entry name" value="Trans_reg_C"/>
    <property type="match status" value="1"/>
</dbReference>
<dbReference type="PANTHER" id="PTHR35807">
    <property type="entry name" value="TRANSCRIPTIONAL REGULATOR REDD-RELATED"/>
    <property type="match status" value="1"/>
</dbReference>
<evidence type="ECO:0000259" key="6">
    <source>
        <dbReference type="SMART" id="SM01043"/>
    </source>
</evidence>
<dbReference type="SMART" id="SM00028">
    <property type="entry name" value="TPR"/>
    <property type="match status" value="5"/>
</dbReference>